<dbReference type="PANTHER" id="PTHR45621">
    <property type="entry name" value="OS01G0588500 PROTEIN-RELATED"/>
    <property type="match status" value="1"/>
</dbReference>
<keyword evidence="5" id="KW-0067">ATP-binding</keyword>
<keyword evidence="2" id="KW-0808">Transferase</keyword>
<dbReference type="InterPro" id="IPR050823">
    <property type="entry name" value="Plant_Ser_Thr_Prot_Kinase"/>
</dbReference>
<evidence type="ECO:0000259" key="6">
    <source>
        <dbReference type="PROSITE" id="PS50011"/>
    </source>
</evidence>
<evidence type="ECO:0000256" key="5">
    <source>
        <dbReference type="ARBA" id="ARBA00022840"/>
    </source>
</evidence>
<evidence type="ECO:0000256" key="4">
    <source>
        <dbReference type="ARBA" id="ARBA00022777"/>
    </source>
</evidence>
<evidence type="ECO:0000256" key="3">
    <source>
        <dbReference type="ARBA" id="ARBA00022741"/>
    </source>
</evidence>
<dbReference type="FunFam" id="3.30.200.20:FF:000228">
    <property type="entry name" value="Serine/threonine-protein kinase BIK1"/>
    <property type="match status" value="1"/>
</dbReference>
<dbReference type="Gene3D" id="3.30.200.20">
    <property type="entry name" value="Phosphorylase Kinase, domain 1"/>
    <property type="match status" value="1"/>
</dbReference>
<dbReference type="InterPro" id="IPR011009">
    <property type="entry name" value="Kinase-like_dom_sf"/>
</dbReference>
<protein>
    <recommendedName>
        <fullName evidence="1">non-specific serine/threonine protein kinase</fullName>
        <ecNumber evidence="1">2.7.11.1</ecNumber>
    </recommendedName>
</protein>
<organism evidence="7">
    <name type="scientific">Aegilops tauschii</name>
    <name type="common">Tausch's goatgrass</name>
    <name type="synonym">Aegilops squarrosa</name>
    <dbReference type="NCBI Taxonomy" id="37682"/>
    <lineage>
        <taxon>Eukaryota</taxon>
        <taxon>Viridiplantae</taxon>
        <taxon>Streptophyta</taxon>
        <taxon>Embryophyta</taxon>
        <taxon>Tracheophyta</taxon>
        <taxon>Spermatophyta</taxon>
        <taxon>Magnoliopsida</taxon>
        <taxon>Liliopsida</taxon>
        <taxon>Poales</taxon>
        <taxon>Poaceae</taxon>
        <taxon>BOP clade</taxon>
        <taxon>Pooideae</taxon>
        <taxon>Triticodae</taxon>
        <taxon>Triticeae</taxon>
        <taxon>Triticinae</taxon>
        <taxon>Aegilops</taxon>
    </lineage>
</organism>
<dbReference type="InterPro" id="IPR000719">
    <property type="entry name" value="Prot_kinase_dom"/>
</dbReference>
<accession>M8D8V8</accession>
<dbReference type="GO" id="GO:0005524">
    <property type="term" value="F:ATP binding"/>
    <property type="evidence" value="ECO:0007669"/>
    <property type="project" value="UniProtKB-UniRule"/>
</dbReference>
<dbReference type="SUPFAM" id="SSF56112">
    <property type="entry name" value="Protein kinase-like (PK-like)"/>
    <property type="match status" value="1"/>
</dbReference>
<dbReference type="PROSITE" id="PS00107">
    <property type="entry name" value="PROTEIN_KINASE_ATP"/>
    <property type="match status" value="1"/>
</dbReference>
<dbReference type="Pfam" id="PF07714">
    <property type="entry name" value="PK_Tyr_Ser-Thr"/>
    <property type="match status" value="1"/>
</dbReference>
<evidence type="ECO:0000256" key="2">
    <source>
        <dbReference type="ARBA" id="ARBA00022679"/>
    </source>
</evidence>
<dbReference type="GO" id="GO:0004674">
    <property type="term" value="F:protein serine/threonine kinase activity"/>
    <property type="evidence" value="ECO:0007669"/>
    <property type="project" value="UniProtKB-EC"/>
</dbReference>
<reference evidence="7" key="1">
    <citation type="submission" date="2015-06" db="UniProtKB">
        <authorList>
            <consortium name="EnsemblPlants"/>
        </authorList>
    </citation>
    <scope>IDENTIFICATION</scope>
</reference>
<dbReference type="InterPro" id="IPR001245">
    <property type="entry name" value="Ser-Thr/Tyr_kinase_cat_dom"/>
</dbReference>
<dbReference type="InterPro" id="IPR017441">
    <property type="entry name" value="Protein_kinase_ATP_BS"/>
</dbReference>
<dbReference type="EnsemblPlants" id="EMT32956">
    <property type="protein sequence ID" value="EMT32956"/>
    <property type="gene ID" value="F775_43204"/>
</dbReference>
<dbReference type="AlphaFoldDB" id="M8D8V8"/>
<feature type="domain" description="Protein kinase" evidence="6">
    <location>
        <begin position="58"/>
        <end position="247"/>
    </location>
</feature>
<dbReference type="PROSITE" id="PS50011">
    <property type="entry name" value="PROTEIN_KINASE_DOM"/>
    <property type="match status" value="1"/>
</dbReference>
<sequence length="247" mass="27302">MGNCFGSEETDVEAVKAVAHHAHARERHARPSREGRILEAPNLRIFTFAELKAATRNFKSDTLLGEGGFGRVHKGWGDEKTMSPARSGARMPVAVKKLNPESLQGVQEWQVNFLGRLIHPNLVRLLGYCWEDKELLLVGAQRAAQLTLRCLAAEHTNRPSMKEVVAVLQEVEHMSRGCFVGSASPRPNNARSGHDPETGADAAEYDYVTDDPSSYAGAQEPDATVDDDSYYTRGAYYYVQPADDDQE</sequence>
<keyword evidence="4" id="KW-0418">Kinase</keyword>
<dbReference type="EC" id="2.7.11.1" evidence="1"/>
<proteinExistence type="predicted"/>
<evidence type="ECO:0000313" key="7">
    <source>
        <dbReference type="EnsemblPlants" id="EMT32956"/>
    </source>
</evidence>
<evidence type="ECO:0000256" key="1">
    <source>
        <dbReference type="ARBA" id="ARBA00012513"/>
    </source>
</evidence>
<name>M8D8V8_AEGTA</name>
<keyword evidence="3" id="KW-0547">Nucleotide-binding</keyword>